<feature type="signal peptide" evidence="1">
    <location>
        <begin position="1"/>
        <end position="28"/>
    </location>
</feature>
<feature type="domain" description="Lipoprotein LpqB C-terminal" evidence="2">
    <location>
        <begin position="32"/>
        <end position="157"/>
    </location>
</feature>
<organism evidence="3 4">
    <name type="scientific">Kibdelosporangium banguiense</name>
    <dbReference type="NCBI Taxonomy" id="1365924"/>
    <lineage>
        <taxon>Bacteria</taxon>
        <taxon>Bacillati</taxon>
        <taxon>Actinomycetota</taxon>
        <taxon>Actinomycetes</taxon>
        <taxon>Pseudonocardiales</taxon>
        <taxon>Pseudonocardiaceae</taxon>
        <taxon>Kibdelosporangium</taxon>
    </lineage>
</organism>
<keyword evidence="3" id="KW-0031">Aminopeptidase</keyword>
<accession>A0ABS4TQP3</accession>
<dbReference type="Pfam" id="PF10647">
    <property type="entry name" value="Gmad1"/>
    <property type="match status" value="1"/>
</dbReference>
<evidence type="ECO:0000313" key="4">
    <source>
        <dbReference type="Proteomes" id="UP001519332"/>
    </source>
</evidence>
<gene>
    <name evidence="3" type="ORF">JOF56_007110</name>
</gene>
<evidence type="ECO:0000259" key="2">
    <source>
        <dbReference type="Pfam" id="PF10647"/>
    </source>
</evidence>
<dbReference type="Proteomes" id="UP001519332">
    <property type="component" value="Unassembled WGS sequence"/>
</dbReference>
<dbReference type="EMBL" id="JAGINW010000001">
    <property type="protein sequence ID" value="MBP2326725.1"/>
    <property type="molecule type" value="Genomic_DNA"/>
</dbReference>
<sequence length="168" mass="18019">MRQRTRFAAIGVGMAVLCTVSGAGSVMAQPRRPMDIRDVVEVRQIEDTQVSPDGRQAAVVVTEPSVATNKVTSKVLVLDMVTPERVREVASVSGTAERITDLRWRPDGRSLTYIAPHDGVDEVWTVPSSGGRPQRLFTAPGPAIPVGGARALRGAVIPPHQAKVLRHA</sequence>
<keyword evidence="4" id="KW-1185">Reference proteome</keyword>
<comment type="caution">
    <text evidence="3">The sequence shown here is derived from an EMBL/GenBank/DDBJ whole genome shotgun (WGS) entry which is preliminary data.</text>
</comment>
<dbReference type="Gene3D" id="2.120.10.30">
    <property type="entry name" value="TolB, C-terminal domain"/>
    <property type="match status" value="1"/>
</dbReference>
<evidence type="ECO:0000313" key="3">
    <source>
        <dbReference type="EMBL" id="MBP2326725.1"/>
    </source>
</evidence>
<protein>
    <submittedName>
        <fullName evidence="3">Dipeptidyl aminopeptidase/acylaminoacyl peptidase</fullName>
    </submittedName>
</protein>
<proteinExistence type="predicted"/>
<dbReference type="RefSeq" id="WP_209643760.1">
    <property type="nucleotide sequence ID" value="NZ_JAGINW010000001.1"/>
</dbReference>
<feature type="chain" id="PRO_5046307325" evidence="1">
    <location>
        <begin position="29"/>
        <end position="168"/>
    </location>
</feature>
<reference evidence="3 4" key="1">
    <citation type="submission" date="2021-03" db="EMBL/GenBank/DDBJ databases">
        <title>Sequencing the genomes of 1000 actinobacteria strains.</title>
        <authorList>
            <person name="Klenk H.-P."/>
        </authorList>
    </citation>
    <scope>NUCLEOTIDE SEQUENCE [LARGE SCALE GENOMIC DNA]</scope>
    <source>
        <strain evidence="3 4">DSM 46670</strain>
    </source>
</reference>
<dbReference type="SUPFAM" id="SSF82171">
    <property type="entry name" value="DPP6 N-terminal domain-like"/>
    <property type="match status" value="1"/>
</dbReference>
<dbReference type="GO" id="GO:0004177">
    <property type="term" value="F:aminopeptidase activity"/>
    <property type="evidence" value="ECO:0007669"/>
    <property type="project" value="UniProtKB-KW"/>
</dbReference>
<keyword evidence="3" id="KW-0645">Protease</keyword>
<dbReference type="InterPro" id="IPR011042">
    <property type="entry name" value="6-blade_b-propeller_TolB-like"/>
</dbReference>
<name>A0ABS4TQP3_9PSEU</name>
<keyword evidence="3" id="KW-0378">Hydrolase</keyword>
<dbReference type="InterPro" id="IPR018910">
    <property type="entry name" value="LpqB_C"/>
</dbReference>
<keyword evidence="1" id="KW-0732">Signal</keyword>
<evidence type="ECO:0000256" key="1">
    <source>
        <dbReference type="SAM" id="SignalP"/>
    </source>
</evidence>